<dbReference type="InterPro" id="IPR036603">
    <property type="entry name" value="RBP11-like"/>
</dbReference>
<dbReference type="SUPFAM" id="SSF56553">
    <property type="entry name" value="Insert subdomain of RNA polymerase alpha subunit"/>
    <property type="match status" value="1"/>
</dbReference>
<evidence type="ECO:0000259" key="4">
    <source>
        <dbReference type="SMART" id="SM00662"/>
    </source>
</evidence>
<reference evidence="7" key="1">
    <citation type="submission" date="2017-02" db="UniProtKB">
        <authorList>
            <consortium name="WormBaseParasite"/>
        </authorList>
    </citation>
    <scope>IDENTIFICATION</scope>
</reference>
<dbReference type="InterPro" id="IPR022905">
    <property type="entry name" value="Rpo11-like"/>
</dbReference>
<dbReference type="CDD" id="cd07032">
    <property type="entry name" value="RNAP_I_II_AC40"/>
    <property type="match status" value="1"/>
</dbReference>
<dbReference type="HAMAP" id="MF_00261">
    <property type="entry name" value="RNApol_arch_Rpo11"/>
    <property type="match status" value="1"/>
</dbReference>
<evidence type="ECO:0000256" key="2">
    <source>
        <dbReference type="ARBA" id="ARBA00022478"/>
    </source>
</evidence>
<organism evidence="7">
    <name type="scientific">Hydatigena taeniaeformis</name>
    <name type="common">Feline tapeworm</name>
    <name type="synonym">Taenia taeniaeformis</name>
    <dbReference type="NCBI Taxonomy" id="6205"/>
    <lineage>
        <taxon>Eukaryota</taxon>
        <taxon>Metazoa</taxon>
        <taxon>Spiralia</taxon>
        <taxon>Lophotrochozoa</taxon>
        <taxon>Platyhelminthes</taxon>
        <taxon>Cestoda</taxon>
        <taxon>Eucestoda</taxon>
        <taxon>Cyclophyllidea</taxon>
        <taxon>Taeniidae</taxon>
        <taxon>Hydatigera</taxon>
    </lineage>
</organism>
<dbReference type="InterPro" id="IPR009025">
    <property type="entry name" value="RBP11-like_dimer"/>
</dbReference>
<dbReference type="Pfam" id="PF13656">
    <property type="entry name" value="RNA_pol_L_2"/>
    <property type="match status" value="1"/>
</dbReference>
<dbReference type="HAMAP" id="MF_00320">
    <property type="entry name" value="RNApol_arch_Rpo3"/>
    <property type="match status" value="1"/>
</dbReference>
<keyword evidence="6" id="KW-1185">Reference proteome</keyword>
<evidence type="ECO:0000313" key="5">
    <source>
        <dbReference type="EMBL" id="VDM31161.1"/>
    </source>
</evidence>
<dbReference type="InterPro" id="IPR011263">
    <property type="entry name" value="DNA-dir_RNA_pol_RpoA/D/Rpb3"/>
</dbReference>
<dbReference type="InterPro" id="IPR022842">
    <property type="entry name" value="RNAP_Rpo3/Rpb3/RPAC1"/>
</dbReference>
<dbReference type="Pfam" id="PF01193">
    <property type="entry name" value="RNA_pol_L"/>
    <property type="match status" value="1"/>
</dbReference>
<dbReference type="OrthoDB" id="270173at2759"/>
<dbReference type="GO" id="GO:0006351">
    <property type="term" value="P:DNA-templated transcription"/>
    <property type="evidence" value="ECO:0007669"/>
    <property type="project" value="InterPro"/>
</dbReference>
<gene>
    <name evidence="5" type="ORF">TTAC_LOCUS6881</name>
</gene>
<evidence type="ECO:0000256" key="1">
    <source>
        <dbReference type="ARBA" id="ARBA00004328"/>
    </source>
</evidence>
<reference evidence="5 6" key="2">
    <citation type="submission" date="2018-11" db="EMBL/GenBank/DDBJ databases">
        <authorList>
            <consortium name="Pathogen Informatics"/>
        </authorList>
    </citation>
    <scope>NUCLEOTIDE SEQUENCE [LARGE SCALE GENOMIC DNA]</scope>
</reference>
<dbReference type="Gene3D" id="2.170.120.12">
    <property type="entry name" value="DNA-directed RNA polymerase, insert domain"/>
    <property type="match status" value="1"/>
</dbReference>
<dbReference type="PANTHER" id="PTHR11800:SF13">
    <property type="entry name" value="DNA-DIRECTED RNA POLYMERASES I AND III SUBUNIT RPAC1"/>
    <property type="match status" value="1"/>
</dbReference>
<dbReference type="SUPFAM" id="SSF55257">
    <property type="entry name" value="RBP11-like subunits of RNA polymerase"/>
    <property type="match status" value="2"/>
</dbReference>
<protein>
    <submittedName>
        <fullName evidence="7">RPOLD domain-containing protein</fullName>
    </submittedName>
</protein>
<feature type="domain" description="DNA-directed RNA polymerase RpoA/D/Rpb3-type" evidence="4">
    <location>
        <begin position="46"/>
        <end position="364"/>
    </location>
</feature>
<dbReference type="InterPro" id="IPR033898">
    <property type="entry name" value="RNAP_AC19"/>
</dbReference>
<keyword evidence="3" id="KW-0804">Transcription</keyword>
<dbReference type="GO" id="GO:0005736">
    <property type="term" value="C:RNA polymerase I complex"/>
    <property type="evidence" value="ECO:0007669"/>
    <property type="project" value="TreeGrafter"/>
</dbReference>
<accession>A0A0R3X148</accession>
<dbReference type="Gene3D" id="3.30.1360.10">
    <property type="entry name" value="RNA polymerase, RBP11-like subunit"/>
    <property type="match status" value="3"/>
</dbReference>
<name>A0A0R3X148_HYDTA</name>
<sequence length="506" mass="55962">MSGRSGPLISVNQHGLSFFPSVQEEWSADKFMSEFQVVVTSFTPETIEFDLINIDCTFANAIRRILIAEVPSFAIDRVFLYQNTSVIADETFSHRLGLVPLNVDPDKMGFCTTDLPDSDELSKFDPTCHLVFDLSVKAGRSSSKENGDCQSRENFRSFPLYSLDALCNVRSDTGCYLVLLYYIVLTNEFCYSSSLTWVPLPGQEDAFKNEGASYPAPVSRKILLNKLGSGDEILARCLAVKGIGRDHAKFSPVSAAFYKLLPSIEIKGTVRGELAKKLQRSFAKGVIDVDSRTQLASVADARLDNGSREHLRHPDLANLVHVFLNPRHLIFTVESIAPGYRPPDTLVKCAIDVMLLKCAHYLTIVEKPGFAASPQCASTGDVVEAERIGEEAAKTSLNGRVVGLDVAFVSNDLRRATFHFTGEDHTLGAPLRYCILRSGTVKLCGYCQPHPLEDSITFEIQSRGEMAVVVLQKGLCCLRECFEQIKRKFKSAMKKVQKQASKSTSD</sequence>
<evidence type="ECO:0000313" key="7">
    <source>
        <dbReference type="WBParaSite" id="TTAC_0000689601-mRNA-1"/>
    </source>
</evidence>
<dbReference type="GO" id="GO:0005666">
    <property type="term" value="C:RNA polymerase III complex"/>
    <property type="evidence" value="ECO:0007669"/>
    <property type="project" value="TreeGrafter"/>
</dbReference>
<dbReference type="EMBL" id="UYWX01020328">
    <property type="protein sequence ID" value="VDM31161.1"/>
    <property type="molecule type" value="Genomic_DNA"/>
</dbReference>
<dbReference type="PANTHER" id="PTHR11800">
    <property type="entry name" value="DNA-DIRECTED RNA POLYMERASE"/>
    <property type="match status" value="1"/>
</dbReference>
<comment type="subcellular location">
    <subcellularLocation>
        <location evidence="1">Virion</location>
    </subcellularLocation>
</comment>
<dbReference type="InterPro" id="IPR050518">
    <property type="entry name" value="Rpo3/RPB3_RNA_Pol_subunit"/>
</dbReference>
<evidence type="ECO:0000256" key="3">
    <source>
        <dbReference type="ARBA" id="ARBA00023163"/>
    </source>
</evidence>
<keyword evidence="2" id="KW-0240">DNA-directed RNA polymerase</keyword>
<dbReference type="STRING" id="6205.A0A0R3X148"/>
<proteinExistence type="inferred from homology"/>
<dbReference type="InterPro" id="IPR033901">
    <property type="entry name" value="RNAPI/III_AC40"/>
</dbReference>
<dbReference type="InterPro" id="IPR036643">
    <property type="entry name" value="RNApol_insert_sf"/>
</dbReference>
<dbReference type="GO" id="GO:0003899">
    <property type="term" value="F:DNA-directed RNA polymerase activity"/>
    <property type="evidence" value="ECO:0007669"/>
    <property type="project" value="InterPro"/>
</dbReference>
<dbReference type="AlphaFoldDB" id="A0A0R3X148"/>
<dbReference type="Proteomes" id="UP000274429">
    <property type="component" value="Unassembled WGS sequence"/>
</dbReference>
<evidence type="ECO:0000313" key="6">
    <source>
        <dbReference type="Proteomes" id="UP000274429"/>
    </source>
</evidence>
<dbReference type="CDD" id="cd07029">
    <property type="entry name" value="RNAP_I_III_AC19"/>
    <property type="match status" value="1"/>
</dbReference>
<dbReference type="SMART" id="SM00662">
    <property type="entry name" value="RPOLD"/>
    <property type="match status" value="1"/>
</dbReference>
<dbReference type="GO" id="GO:0046983">
    <property type="term" value="F:protein dimerization activity"/>
    <property type="evidence" value="ECO:0007669"/>
    <property type="project" value="InterPro"/>
</dbReference>
<dbReference type="WBParaSite" id="TTAC_0000689601-mRNA-1">
    <property type="protein sequence ID" value="TTAC_0000689601-mRNA-1"/>
    <property type="gene ID" value="TTAC_0000689601"/>
</dbReference>